<keyword evidence="2" id="KW-0732">Signal</keyword>
<feature type="region of interest" description="Disordered" evidence="1">
    <location>
        <begin position="124"/>
        <end position="208"/>
    </location>
</feature>
<gene>
    <name evidence="3" type="ORF">AYO21_05664</name>
</gene>
<feature type="region of interest" description="Disordered" evidence="1">
    <location>
        <begin position="84"/>
        <end position="104"/>
    </location>
</feature>
<comment type="caution">
    <text evidence="3">The sequence shown here is derived from an EMBL/GenBank/DDBJ whole genome shotgun (WGS) entry which is preliminary data.</text>
</comment>
<evidence type="ECO:0000313" key="4">
    <source>
        <dbReference type="Proteomes" id="UP000077002"/>
    </source>
</evidence>
<evidence type="ECO:0000256" key="1">
    <source>
        <dbReference type="SAM" id="MobiDB-lite"/>
    </source>
</evidence>
<feature type="chain" id="PRO_5008060953" description="Carbohydrate-binding module family 19 domain-containing protein" evidence="2">
    <location>
        <begin position="29"/>
        <end position="208"/>
    </location>
</feature>
<dbReference type="OrthoDB" id="4161387at2759"/>
<evidence type="ECO:0000256" key="2">
    <source>
        <dbReference type="SAM" id="SignalP"/>
    </source>
</evidence>
<evidence type="ECO:0000313" key="3">
    <source>
        <dbReference type="EMBL" id="OAG40186.1"/>
    </source>
</evidence>
<dbReference type="RefSeq" id="XP_022512138.1">
    <property type="nucleotide sequence ID" value="XM_022655632.1"/>
</dbReference>
<accession>A0A177F8S8</accession>
<dbReference type="Proteomes" id="UP000077002">
    <property type="component" value="Unassembled WGS sequence"/>
</dbReference>
<reference evidence="3 4" key="1">
    <citation type="submission" date="2016-03" db="EMBL/GenBank/DDBJ databases">
        <title>Draft genome sequence of the Fonsecaea monophora CBS 269.37.</title>
        <authorList>
            <person name="Bombassaro A."/>
            <person name="Vinicius W.A."/>
            <person name="De Hoog S."/>
            <person name="Sun J."/>
            <person name="Souza E.M."/>
            <person name="Raittz R.T."/>
            <person name="Costa F."/>
            <person name="Leao A.C."/>
            <person name="Tadra-Sfeir M.Z."/>
            <person name="Baura V."/>
            <person name="Balsanelli E."/>
            <person name="Pedrosa F.O."/>
            <person name="Moreno L.F."/>
            <person name="Steffens M.B."/>
            <person name="Xi L."/>
            <person name="Bocca A.L."/>
            <person name="Felipe M.S."/>
            <person name="Teixeira M."/>
            <person name="Telles Filho F.Q."/>
            <person name="Azevedo C.M."/>
            <person name="Gomes R."/>
            <person name="Vicente V.A."/>
        </authorList>
    </citation>
    <scope>NUCLEOTIDE SEQUENCE [LARGE SCALE GENOMIC DNA]</scope>
    <source>
        <strain evidence="3 4">CBS 269.37</strain>
    </source>
</reference>
<name>A0A177F8S8_9EURO</name>
<protein>
    <recommendedName>
        <fullName evidence="5">Carbohydrate-binding module family 19 domain-containing protein</fullName>
    </recommendedName>
</protein>
<dbReference type="AlphaFoldDB" id="A0A177F8S8"/>
<feature type="signal peptide" evidence="2">
    <location>
        <begin position="1"/>
        <end position="28"/>
    </location>
</feature>
<dbReference type="GeneID" id="34600829"/>
<evidence type="ECO:0008006" key="5">
    <source>
        <dbReference type="Google" id="ProtNLM"/>
    </source>
</evidence>
<sequence>MTMTKTTMLSSSFTTLLLFLSSATLSTGYPSSSDVKYLAKGQCSYAGQIVCASESTFAICDTSLTGVIQPLAVGDTRCGAFGDGGGGGKNTPPPPASSSTTAAAAAQDTLAFMKTVASMMATALHPSSKPTPTPTPTAETTPPPSKPSPKPSLSTTTKKPPKETTSKAQPAKSSSSSSSKSNPHFASGTGLQVIPITIRGATPTAGGS</sequence>
<keyword evidence="4" id="KW-1185">Reference proteome</keyword>
<dbReference type="EMBL" id="LVKK01000036">
    <property type="protein sequence ID" value="OAG40186.1"/>
    <property type="molecule type" value="Genomic_DNA"/>
</dbReference>
<proteinExistence type="predicted"/>
<organism evidence="3 4">
    <name type="scientific">Fonsecaea monophora</name>
    <dbReference type="NCBI Taxonomy" id="254056"/>
    <lineage>
        <taxon>Eukaryota</taxon>
        <taxon>Fungi</taxon>
        <taxon>Dikarya</taxon>
        <taxon>Ascomycota</taxon>
        <taxon>Pezizomycotina</taxon>
        <taxon>Eurotiomycetes</taxon>
        <taxon>Chaetothyriomycetidae</taxon>
        <taxon>Chaetothyriales</taxon>
        <taxon>Herpotrichiellaceae</taxon>
        <taxon>Fonsecaea</taxon>
    </lineage>
</organism>
<feature type="compositionally biased region" description="Pro residues" evidence="1">
    <location>
        <begin position="129"/>
        <end position="150"/>
    </location>
</feature>
<feature type="compositionally biased region" description="Low complexity" evidence="1">
    <location>
        <begin position="172"/>
        <end position="181"/>
    </location>
</feature>